<dbReference type="Proteomes" id="UP000813427">
    <property type="component" value="Unassembled WGS sequence"/>
</dbReference>
<keyword evidence="3" id="KW-1185">Reference proteome</keyword>
<feature type="compositionally biased region" description="Gly residues" evidence="1">
    <location>
        <begin position="232"/>
        <end position="246"/>
    </location>
</feature>
<evidence type="ECO:0000313" key="2">
    <source>
        <dbReference type="EMBL" id="KAH7233166.1"/>
    </source>
</evidence>
<gene>
    <name evidence="2" type="ORF">BKA59DRAFT_535010</name>
</gene>
<sequence length="752" mass="77060">SDPKVIYSLYISPIPFIHRLHEEGNDRRDSQHEAGANDAATADRDRGFDRSGNGSRNHGSTRSGRDNGVSRVGRVGDSRRVRDNRRVGDHWRDVGVAGRSRNRCRDNRDGSGNSSVAVRVVDALNRRDNWLVTSGLLRGRDLSSRLLVGLGDRSLRSRNNRAGDLVNLRAGGTSGHSLEGGRDLGGRASLVRLRAVGRGVNDGDGGSRRSNSRRLEGAGGSGLAGHDSGESVGDGGDGNGGLGVSGGHSRDGTGLGGGADVGALDDGGGDDLLGVTGRAVDDRGSTACHGVDVGGGQSAGDIASGTVAPGRGKGDGGSLSGDGLGSRALSGSLLTNGVSIGAGGLGDSVGVRSGSIGSLRALSGLGVASGSSSKRDDVGGGLGSAAGRALEESTNRAAVVLANLGLGSSGEGDGKSGSEADVEDIANLDVKVNSKTKSESNHLVDRDSTVVSGDEGSSVLEEADPDGNLGTSLNLKDRDIKVGLKVDLSSETKAKLESNLSRKVDISSNTNGESLGDKAIKGNINNLLGQERNLNESLLAESKVDTSRKVNSSINSDNKVKSKSSTGLGLKKTGDLEVKSGRSEEFNRLVDGGGGRDVNLDVGLDTAETNADARLLEEVLDELELGVTRDLSLGEVEAEMYGSRSAGSRSCDTLEENVVLPAVGQAARRGHHTTLLAEAAQRLGKALDGRLDLLGGQVDILGVLQVGAFTKRHIDVEAKTESDATGSGEKVRRGLGNSHKTSQSGKQAGEMH</sequence>
<proteinExistence type="predicted"/>
<feature type="compositionally biased region" description="Basic and acidic residues" evidence="1">
    <location>
        <begin position="74"/>
        <end position="86"/>
    </location>
</feature>
<dbReference type="OrthoDB" id="10460268at2759"/>
<feature type="region of interest" description="Disordered" evidence="1">
    <location>
        <begin position="436"/>
        <end position="471"/>
    </location>
</feature>
<comment type="caution">
    <text evidence="2">The sequence shown here is derived from an EMBL/GenBank/DDBJ whole genome shotgun (WGS) entry which is preliminary data.</text>
</comment>
<dbReference type="AlphaFoldDB" id="A0A8K0RK47"/>
<feature type="region of interest" description="Disordered" evidence="1">
    <location>
        <begin position="719"/>
        <end position="752"/>
    </location>
</feature>
<feature type="compositionally biased region" description="Basic and acidic residues" evidence="1">
    <location>
        <begin position="436"/>
        <end position="448"/>
    </location>
</feature>
<reference evidence="2" key="1">
    <citation type="journal article" date="2021" name="Nat. Commun.">
        <title>Genetic determinants of endophytism in the Arabidopsis root mycobiome.</title>
        <authorList>
            <person name="Mesny F."/>
            <person name="Miyauchi S."/>
            <person name="Thiergart T."/>
            <person name="Pickel B."/>
            <person name="Atanasova L."/>
            <person name="Karlsson M."/>
            <person name="Huettel B."/>
            <person name="Barry K.W."/>
            <person name="Haridas S."/>
            <person name="Chen C."/>
            <person name="Bauer D."/>
            <person name="Andreopoulos W."/>
            <person name="Pangilinan J."/>
            <person name="LaButti K."/>
            <person name="Riley R."/>
            <person name="Lipzen A."/>
            <person name="Clum A."/>
            <person name="Drula E."/>
            <person name="Henrissat B."/>
            <person name="Kohler A."/>
            <person name="Grigoriev I.V."/>
            <person name="Martin F.M."/>
            <person name="Hacquard S."/>
        </authorList>
    </citation>
    <scope>NUCLEOTIDE SEQUENCE</scope>
    <source>
        <strain evidence="2">MPI-SDFR-AT-0068</strain>
    </source>
</reference>
<feature type="compositionally biased region" description="Polar residues" evidence="1">
    <location>
        <begin position="52"/>
        <end position="61"/>
    </location>
</feature>
<accession>A0A8K0RK47</accession>
<name>A0A8K0RK47_9HYPO</name>
<feature type="region of interest" description="Disordered" evidence="1">
    <location>
        <begin position="198"/>
        <end position="262"/>
    </location>
</feature>
<organism evidence="2 3">
    <name type="scientific">Fusarium tricinctum</name>
    <dbReference type="NCBI Taxonomy" id="61284"/>
    <lineage>
        <taxon>Eukaryota</taxon>
        <taxon>Fungi</taxon>
        <taxon>Dikarya</taxon>
        <taxon>Ascomycota</taxon>
        <taxon>Pezizomycotina</taxon>
        <taxon>Sordariomycetes</taxon>
        <taxon>Hypocreomycetidae</taxon>
        <taxon>Hypocreales</taxon>
        <taxon>Nectriaceae</taxon>
        <taxon>Fusarium</taxon>
        <taxon>Fusarium tricinctum species complex</taxon>
    </lineage>
</organism>
<evidence type="ECO:0000256" key="1">
    <source>
        <dbReference type="SAM" id="MobiDB-lite"/>
    </source>
</evidence>
<feature type="non-terminal residue" evidence="2">
    <location>
        <position position="752"/>
    </location>
</feature>
<feature type="region of interest" description="Disordered" evidence="1">
    <location>
        <begin position="289"/>
        <end position="322"/>
    </location>
</feature>
<feature type="non-terminal residue" evidence="2">
    <location>
        <position position="1"/>
    </location>
</feature>
<feature type="region of interest" description="Disordered" evidence="1">
    <location>
        <begin position="24"/>
        <end position="86"/>
    </location>
</feature>
<feature type="region of interest" description="Disordered" evidence="1">
    <location>
        <begin position="548"/>
        <end position="574"/>
    </location>
</feature>
<protein>
    <submittedName>
        <fullName evidence="2">Uncharacterized protein</fullName>
    </submittedName>
</protein>
<evidence type="ECO:0000313" key="3">
    <source>
        <dbReference type="Proteomes" id="UP000813427"/>
    </source>
</evidence>
<dbReference type="EMBL" id="JAGPXF010000008">
    <property type="protein sequence ID" value="KAH7233166.1"/>
    <property type="molecule type" value="Genomic_DNA"/>
</dbReference>